<dbReference type="AlphaFoldDB" id="A0A1E4RMT9"/>
<name>A0A1E4RMT9_9ASCO</name>
<dbReference type="RefSeq" id="XP_020077649.1">
    <property type="nucleotide sequence ID" value="XM_020220789.1"/>
</dbReference>
<dbReference type="Proteomes" id="UP000095085">
    <property type="component" value="Unassembled WGS sequence"/>
</dbReference>
<proteinExistence type="predicted"/>
<organism evidence="1 2">
    <name type="scientific">Hyphopichia burtonii NRRL Y-1933</name>
    <dbReference type="NCBI Taxonomy" id="984485"/>
    <lineage>
        <taxon>Eukaryota</taxon>
        <taxon>Fungi</taxon>
        <taxon>Dikarya</taxon>
        <taxon>Ascomycota</taxon>
        <taxon>Saccharomycotina</taxon>
        <taxon>Pichiomycetes</taxon>
        <taxon>Debaryomycetaceae</taxon>
        <taxon>Hyphopichia</taxon>
    </lineage>
</organism>
<dbReference type="GeneID" id="30995339"/>
<reference evidence="2" key="1">
    <citation type="submission" date="2016-05" db="EMBL/GenBank/DDBJ databases">
        <title>Comparative genomics of biotechnologically important yeasts.</title>
        <authorList>
            <consortium name="DOE Joint Genome Institute"/>
            <person name="Riley R."/>
            <person name="Haridas S."/>
            <person name="Wolfe K.H."/>
            <person name="Lopes M.R."/>
            <person name="Hittinger C.T."/>
            <person name="Goker M."/>
            <person name="Salamov A."/>
            <person name="Wisecaver J."/>
            <person name="Long T.M."/>
            <person name="Aerts A.L."/>
            <person name="Barry K."/>
            <person name="Choi C."/>
            <person name="Clum A."/>
            <person name="Coughlan A.Y."/>
            <person name="Deshpande S."/>
            <person name="Douglass A.P."/>
            <person name="Hanson S.J."/>
            <person name="Klenk H.-P."/>
            <person name="Labutti K."/>
            <person name="Lapidus A."/>
            <person name="Lindquist E."/>
            <person name="Lipzen A."/>
            <person name="Meier-Kolthoff J.P."/>
            <person name="Ohm R.A."/>
            <person name="Otillar R.P."/>
            <person name="Pangilinan J."/>
            <person name="Peng Y."/>
            <person name="Rokas A."/>
            <person name="Rosa C.A."/>
            <person name="Scheuner C."/>
            <person name="Sibirny A.A."/>
            <person name="Slot J.C."/>
            <person name="Stielow J.B."/>
            <person name="Sun H."/>
            <person name="Kurtzman C.P."/>
            <person name="Blackwell M."/>
            <person name="Grigoriev I.V."/>
            <person name="Jeffries T.W."/>
        </authorList>
    </citation>
    <scope>NUCLEOTIDE SEQUENCE [LARGE SCALE GENOMIC DNA]</scope>
    <source>
        <strain evidence="2">NRRL Y-1933</strain>
    </source>
</reference>
<keyword evidence="2" id="KW-1185">Reference proteome</keyword>
<evidence type="ECO:0000313" key="1">
    <source>
        <dbReference type="EMBL" id="ODV68582.1"/>
    </source>
</evidence>
<accession>A0A1E4RMT9</accession>
<dbReference type="EMBL" id="KV454539">
    <property type="protein sequence ID" value="ODV68582.1"/>
    <property type="molecule type" value="Genomic_DNA"/>
</dbReference>
<protein>
    <submittedName>
        <fullName evidence="1">Uncharacterized protein</fullName>
    </submittedName>
</protein>
<sequence>MELKLVYTNDFGLFQFTITYDYLKSYRGMNFVSREQQVNGISRQVSVLKMLIK</sequence>
<evidence type="ECO:0000313" key="2">
    <source>
        <dbReference type="Proteomes" id="UP000095085"/>
    </source>
</evidence>
<gene>
    <name evidence="1" type="ORF">HYPBUDRAFT_151997</name>
</gene>